<comment type="caution">
    <text evidence="2">The sequence shown here is derived from an EMBL/GenBank/DDBJ whole genome shotgun (WGS) entry which is preliminary data.</text>
</comment>
<dbReference type="OrthoDB" id="9787127at2"/>
<dbReference type="AlphaFoldDB" id="A0A5S4H799"/>
<gene>
    <name evidence="2" type="ORF">ETD96_08345</name>
</gene>
<keyword evidence="3" id="KW-1185">Reference proteome</keyword>
<evidence type="ECO:0000256" key="1">
    <source>
        <dbReference type="SAM" id="MobiDB-lite"/>
    </source>
</evidence>
<sequence length="545" mass="58727">MFDQRFILLADLLRLLRDGEVDVVQFGRPFQRNAQWGAEVWASLAREPQRPINGFVWWLPPPQEAPSSGRYREFTRAKIFFVDGQQRGTALAGGAGIRPACYPPDVWAELGGPGLEVGVVLESARRLRIQPMRARRHPQIRLGDLLQAAPAEIPQLVADAGAGARTHEASQLVAELTDLRKRLLDTEIPVMWLRGGALDAAECYQVLNQASSTRVAHASEIETLYLDLARPGVRREMLDPLWRHAQREGFGAAVTFPVINELVQRLLPPAARRRTALKAGSAAVEEAARRAVAGCTAMMDSLQRWGLCDASLLAMPAALGVLFHLGAHFREASTDDFPRRWLVHALATGRYNGAPYRASGDVSAMLRAGDYAEARTVLAQLMLPAGPPPPLAPAQLHGRRGGFGAVTSLYAMAAASPSGLGVPDLTDPDAVFPEAGMSLVPLWRGRLEASLGDFVLATPATAQVLARTGGWGREAYEQLRCGDQVLAAHCLPVPAGTGLGPAQLVKAREQDLLHMINGFLARTGPLQAPGPAHTARKTLGPTDTA</sequence>
<reference evidence="2 3" key="1">
    <citation type="submission" date="2019-05" db="EMBL/GenBank/DDBJ databases">
        <title>Draft genome sequence of Actinomadura geliboluensis A8036.</title>
        <authorList>
            <person name="Saricaoglu S."/>
            <person name="Isik K."/>
        </authorList>
    </citation>
    <scope>NUCLEOTIDE SEQUENCE [LARGE SCALE GENOMIC DNA]</scope>
    <source>
        <strain evidence="2 3">A8036</strain>
    </source>
</reference>
<organism evidence="2 3">
    <name type="scientific">Actinomadura geliboluensis</name>
    <dbReference type="NCBI Taxonomy" id="882440"/>
    <lineage>
        <taxon>Bacteria</taxon>
        <taxon>Bacillati</taxon>
        <taxon>Actinomycetota</taxon>
        <taxon>Actinomycetes</taxon>
        <taxon>Streptosporangiales</taxon>
        <taxon>Thermomonosporaceae</taxon>
        <taxon>Actinomadura</taxon>
    </lineage>
</organism>
<proteinExistence type="predicted"/>
<evidence type="ECO:0000313" key="3">
    <source>
        <dbReference type="Proteomes" id="UP000305238"/>
    </source>
</evidence>
<accession>A0A5S4H799</accession>
<dbReference type="EMBL" id="VCKZ01000039">
    <property type="protein sequence ID" value="TMR40879.1"/>
    <property type="molecule type" value="Genomic_DNA"/>
</dbReference>
<dbReference type="Proteomes" id="UP000305238">
    <property type="component" value="Unassembled WGS sequence"/>
</dbReference>
<name>A0A5S4H799_9ACTN</name>
<feature type="region of interest" description="Disordered" evidence="1">
    <location>
        <begin position="526"/>
        <end position="545"/>
    </location>
</feature>
<dbReference type="RefSeq" id="WP_138635718.1">
    <property type="nucleotide sequence ID" value="NZ_VCKZ01000039.1"/>
</dbReference>
<evidence type="ECO:0000313" key="2">
    <source>
        <dbReference type="EMBL" id="TMR40879.1"/>
    </source>
</evidence>
<evidence type="ECO:0008006" key="4">
    <source>
        <dbReference type="Google" id="ProtNLM"/>
    </source>
</evidence>
<protein>
    <recommendedName>
        <fullName evidence="4">DUF262 domain-containing protein</fullName>
    </recommendedName>
</protein>